<dbReference type="InterPro" id="IPR011050">
    <property type="entry name" value="Pectin_lyase_fold/virulence"/>
</dbReference>
<dbReference type="Gene3D" id="2.60.40.10">
    <property type="entry name" value="Immunoglobulins"/>
    <property type="match status" value="1"/>
</dbReference>
<reference evidence="2 3" key="1">
    <citation type="submission" date="2020-03" db="EMBL/GenBank/DDBJ databases">
        <title>WGS of actinomycetes isolated from Thailand.</title>
        <authorList>
            <person name="Thawai C."/>
        </authorList>
    </citation>
    <scope>NUCLEOTIDE SEQUENCE [LARGE SCALE GENOMIC DNA]</scope>
    <source>
        <strain evidence="2 3">PLAI 1-29</strain>
    </source>
</reference>
<dbReference type="RefSeq" id="WP_168100195.1">
    <property type="nucleotide sequence ID" value="NZ_JAATEN010000002.1"/>
</dbReference>
<dbReference type="Proteomes" id="UP000695264">
    <property type="component" value="Unassembled WGS sequence"/>
</dbReference>
<feature type="signal peptide" evidence="1">
    <location>
        <begin position="1"/>
        <end position="21"/>
    </location>
</feature>
<organism evidence="2 3">
    <name type="scientific">Streptomyces zingiberis</name>
    <dbReference type="NCBI Taxonomy" id="2053010"/>
    <lineage>
        <taxon>Bacteria</taxon>
        <taxon>Bacillati</taxon>
        <taxon>Actinomycetota</taxon>
        <taxon>Actinomycetes</taxon>
        <taxon>Kitasatosporales</taxon>
        <taxon>Streptomycetaceae</taxon>
        <taxon>Streptomyces</taxon>
    </lineage>
</organism>
<proteinExistence type="predicted"/>
<keyword evidence="3" id="KW-1185">Reference proteome</keyword>
<dbReference type="InterPro" id="IPR012334">
    <property type="entry name" value="Pectin_lyas_fold"/>
</dbReference>
<comment type="caution">
    <text evidence="2">The sequence shown here is derived from an EMBL/GenBank/DDBJ whole genome shotgun (WGS) entry which is preliminary data.</text>
</comment>
<evidence type="ECO:0008006" key="4">
    <source>
        <dbReference type="Google" id="ProtNLM"/>
    </source>
</evidence>
<dbReference type="EMBL" id="JAATEN010000002">
    <property type="protein sequence ID" value="NJP99583.1"/>
    <property type="molecule type" value="Genomic_DNA"/>
</dbReference>
<feature type="chain" id="PRO_5045971507" description="Right handed beta helix domain-containing protein" evidence="1">
    <location>
        <begin position="22"/>
        <end position="520"/>
    </location>
</feature>
<accession>A0ABX1BY41</accession>
<evidence type="ECO:0000313" key="3">
    <source>
        <dbReference type="Proteomes" id="UP000695264"/>
    </source>
</evidence>
<evidence type="ECO:0000313" key="2">
    <source>
        <dbReference type="EMBL" id="NJP99583.1"/>
    </source>
</evidence>
<evidence type="ECO:0000256" key="1">
    <source>
        <dbReference type="SAM" id="SignalP"/>
    </source>
</evidence>
<protein>
    <recommendedName>
        <fullName evidence="4">Right handed beta helix domain-containing protein</fullName>
    </recommendedName>
</protein>
<dbReference type="Gene3D" id="2.160.20.10">
    <property type="entry name" value="Single-stranded right-handed beta-helix, Pectin lyase-like"/>
    <property type="match status" value="1"/>
</dbReference>
<dbReference type="InterPro" id="IPR006626">
    <property type="entry name" value="PbH1"/>
</dbReference>
<keyword evidence="1" id="KW-0732">Signal</keyword>
<dbReference type="SUPFAM" id="SSF51126">
    <property type="entry name" value="Pectin lyase-like"/>
    <property type="match status" value="1"/>
</dbReference>
<dbReference type="SMART" id="SM00710">
    <property type="entry name" value="PbH1"/>
    <property type="match status" value="7"/>
</dbReference>
<name>A0ABX1BY41_9ACTN</name>
<dbReference type="InterPro" id="IPR013783">
    <property type="entry name" value="Ig-like_fold"/>
</dbReference>
<sequence>MVAVLALVVGAVLVPAPSANAATITVCASGCDYTTISAAITAASAGDTITVGPGTYNEQITIDKSLTVRGAQAGVDPSPTGRPGGESTISSTYAVTIAANNVVFTGFEVRDFRQGVRSTGTWSNIEISYNWIHEPTTTTDLLGILLEPALLTGVTITHNIVHTEETGDSLAAIGISSSGPTPEIDDLEISYNDIGNSLYGLFDGADPAVYKINGFSLTGNYFHDNESNLNIGNILNGTVTGNVFADIGGSIGIDTGTISGNSFIDGGNLSLWGTEFGFWRPSRNLVVEHNDFTDEVFGRGLRVRSGAIASTITVRANAFRDSGIPPSGDPDNDPTGYILLNQGTGTLNAAYNWWGSASGPAGNTGGISGSVITAPWIASFVNDPAKGAPTTWPLTTLGLTGPVGFWPLVATRTTIVSKSPSRTVVGQPATFTGTVSPNGLGGVTSNLPVLPGQVTVTDGVASCTDTTLTATATLNVYQFSCTLVPTRAGLRLFTATYKDTSVDSFYRSSSSTLRTQVYLP</sequence>
<gene>
    <name evidence="2" type="ORF">HCK00_03250</name>
</gene>